<sequence length="199" mass="22131">MAKHSHRNTILEAGRKVMFRKGYIGAGVRDIVAEAGVPQGSFTNHFRSKEEFTKEVLDLYFLDLQCAIEAALGDVTLRPRQRIEKYLDIITGRLAADGFSRGCLIGDLSLEAAPQSEMLRTRLAEIFGEWSAPFTACIAEGQASGEIDDAIGPEDLAEFLLASWEGAILRMKVSRDAQPLERFKKIVFATVFKDHTHET</sequence>
<comment type="caution">
    <text evidence="6">The sequence shown here is derived from an EMBL/GenBank/DDBJ whole genome shotgun (WGS) entry which is preliminary data.</text>
</comment>
<dbReference type="PANTHER" id="PTHR47506">
    <property type="entry name" value="TRANSCRIPTIONAL REGULATORY PROTEIN"/>
    <property type="match status" value="1"/>
</dbReference>
<dbReference type="InterPro" id="IPR001647">
    <property type="entry name" value="HTH_TetR"/>
</dbReference>
<feature type="domain" description="HTH tetR-type" evidence="5">
    <location>
        <begin position="4"/>
        <end position="64"/>
    </location>
</feature>
<dbReference type="PROSITE" id="PS50977">
    <property type="entry name" value="HTH_TETR_2"/>
    <property type="match status" value="1"/>
</dbReference>
<dbReference type="InterPro" id="IPR009057">
    <property type="entry name" value="Homeodomain-like_sf"/>
</dbReference>
<dbReference type="Gene3D" id="1.10.357.10">
    <property type="entry name" value="Tetracycline Repressor, domain 2"/>
    <property type="match status" value="1"/>
</dbReference>
<keyword evidence="3" id="KW-0804">Transcription</keyword>
<dbReference type="Pfam" id="PF00440">
    <property type="entry name" value="TetR_N"/>
    <property type="match status" value="1"/>
</dbReference>
<feature type="DNA-binding region" description="H-T-H motif" evidence="4">
    <location>
        <begin position="27"/>
        <end position="46"/>
    </location>
</feature>
<evidence type="ECO:0000256" key="1">
    <source>
        <dbReference type="ARBA" id="ARBA00023015"/>
    </source>
</evidence>
<proteinExistence type="predicted"/>
<evidence type="ECO:0000256" key="3">
    <source>
        <dbReference type="ARBA" id="ARBA00023163"/>
    </source>
</evidence>
<dbReference type="PANTHER" id="PTHR47506:SF6">
    <property type="entry name" value="HTH-TYPE TRANSCRIPTIONAL REPRESSOR NEMR"/>
    <property type="match status" value="1"/>
</dbReference>
<keyword evidence="7" id="KW-1185">Reference proteome</keyword>
<dbReference type="RefSeq" id="WP_192731134.1">
    <property type="nucleotide sequence ID" value="NZ_BAAAVL010000012.1"/>
</dbReference>
<dbReference type="InterPro" id="IPR036271">
    <property type="entry name" value="Tet_transcr_reg_TetR-rel_C_sf"/>
</dbReference>
<dbReference type="Pfam" id="PF16925">
    <property type="entry name" value="TetR_C_13"/>
    <property type="match status" value="1"/>
</dbReference>
<evidence type="ECO:0000256" key="2">
    <source>
        <dbReference type="ARBA" id="ARBA00023125"/>
    </source>
</evidence>
<evidence type="ECO:0000313" key="7">
    <source>
        <dbReference type="Proteomes" id="UP000620262"/>
    </source>
</evidence>
<protein>
    <submittedName>
        <fullName evidence="6">TetR/AcrR family transcriptional repressor of nem operon</fullName>
    </submittedName>
</protein>
<dbReference type="SUPFAM" id="SSF48498">
    <property type="entry name" value="Tetracyclin repressor-like, C-terminal domain"/>
    <property type="match status" value="1"/>
</dbReference>
<dbReference type="InterPro" id="IPR011075">
    <property type="entry name" value="TetR_C"/>
</dbReference>
<gene>
    <name evidence="6" type="ORF">H4W29_004638</name>
</gene>
<organism evidence="6 7">
    <name type="scientific">Rhizobium viscosum</name>
    <name type="common">Arthrobacter viscosus</name>
    <dbReference type="NCBI Taxonomy" id="1673"/>
    <lineage>
        <taxon>Bacteria</taxon>
        <taxon>Pseudomonadati</taxon>
        <taxon>Pseudomonadota</taxon>
        <taxon>Alphaproteobacteria</taxon>
        <taxon>Hyphomicrobiales</taxon>
        <taxon>Rhizobiaceae</taxon>
        <taxon>Rhizobium/Agrobacterium group</taxon>
        <taxon>Rhizobium</taxon>
    </lineage>
</organism>
<dbReference type="Proteomes" id="UP000620262">
    <property type="component" value="Unassembled WGS sequence"/>
</dbReference>
<dbReference type="EMBL" id="JADBEC010000002">
    <property type="protein sequence ID" value="MBE1507393.1"/>
    <property type="molecule type" value="Genomic_DNA"/>
</dbReference>
<name>A0ABR9IW28_RHIVS</name>
<dbReference type="SUPFAM" id="SSF46689">
    <property type="entry name" value="Homeodomain-like"/>
    <property type="match status" value="1"/>
</dbReference>
<keyword evidence="1" id="KW-0805">Transcription regulation</keyword>
<evidence type="ECO:0000256" key="4">
    <source>
        <dbReference type="PROSITE-ProRule" id="PRU00335"/>
    </source>
</evidence>
<dbReference type="PRINTS" id="PR00455">
    <property type="entry name" value="HTHTETR"/>
</dbReference>
<evidence type="ECO:0000313" key="6">
    <source>
        <dbReference type="EMBL" id="MBE1507393.1"/>
    </source>
</evidence>
<reference evidence="6 7" key="1">
    <citation type="submission" date="2020-10" db="EMBL/GenBank/DDBJ databases">
        <title>Sequencing the genomes of 1000 actinobacteria strains.</title>
        <authorList>
            <person name="Klenk H.-P."/>
        </authorList>
    </citation>
    <scope>NUCLEOTIDE SEQUENCE [LARGE SCALE GENOMIC DNA]</scope>
    <source>
        <strain evidence="6 7">DSM 7307</strain>
    </source>
</reference>
<keyword evidence="2 4" id="KW-0238">DNA-binding</keyword>
<evidence type="ECO:0000259" key="5">
    <source>
        <dbReference type="PROSITE" id="PS50977"/>
    </source>
</evidence>
<accession>A0ABR9IW28</accession>